<proteinExistence type="inferred from homology"/>
<evidence type="ECO:0000256" key="10">
    <source>
        <dbReference type="ARBA" id="ARBA00022932"/>
    </source>
</evidence>
<dbReference type="Pfam" id="PF12169">
    <property type="entry name" value="DNA_pol3_gamma3"/>
    <property type="match status" value="1"/>
</dbReference>
<dbReference type="GO" id="GO:0046872">
    <property type="term" value="F:metal ion binding"/>
    <property type="evidence" value="ECO:0007669"/>
    <property type="project" value="UniProtKB-KW"/>
</dbReference>
<dbReference type="AlphaFoldDB" id="A0A1I6JXX0"/>
<evidence type="ECO:0000256" key="8">
    <source>
        <dbReference type="ARBA" id="ARBA00022833"/>
    </source>
</evidence>
<dbReference type="SUPFAM" id="SSF48019">
    <property type="entry name" value="post-AAA+ oligomerization domain-like"/>
    <property type="match status" value="1"/>
</dbReference>
<keyword evidence="8" id="KW-0862">Zinc</keyword>
<dbReference type="PANTHER" id="PTHR11669">
    <property type="entry name" value="REPLICATION FACTOR C / DNA POLYMERASE III GAMMA-TAU SUBUNIT"/>
    <property type="match status" value="1"/>
</dbReference>
<evidence type="ECO:0000256" key="6">
    <source>
        <dbReference type="ARBA" id="ARBA00022723"/>
    </source>
</evidence>
<evidence type="ECO:0000256" key="5">
    <source>
        <dbReference type="ARBA" id="ARBA00022705"/>
    </source>
</evidence>
<reference evidence="14 15" key="1">
    <citation type="submission" date="2016-10" db="EMBL/GenBank/DDBJ databases">
        <authorList>
            <person name="de Groot N.N."/>
        </authorList>
    </citation>
    <scope>NUCLEOTIDE SEQUENCE [LARGE SCALE GENOMIC DNA]</scope>
    <source>
        <strain evidence="14 15">F</strain>
    </source>
</reference>
<feature type="coiled-coil region" evidence="12">
    <location>
        <begin position="302"/>
        <end position="329"/>
    </location>
</feature>
<keyword evidence="6" id="KW-0479">Metal-binding</keyword>
<dbReference type="Proteomes" id="UP000214760">
    <property type="component" value="Unassembled WGS sequence"/>
</dbReference>
<dbReference type="NCBIfam" id="NF004046">
    <property type="entry name" value="PRK05563.1"/>
    <property type="match status" value="1"/>
</dbReference>
<dbReference type="SUPFAM" id="SSF52540">
    <property type="entry name" value="P-loop containing nucleoside triphosphate hydrolases"/>
    <property type="match status" value="1"/>
</dbReference>
<gene>
    <name evidence="14" type="ORF">SAMN02910262_02088</name>
</gene>
<dbReference type="InterPro" id="IPR022754">
    <property type="entry name" value="DNA_pol_III_gamma-3"/>
</dbReference>
<dbReference type="FunFam" id="1.10.8.60:FF:000013">
    <property type="entry name" value="DNA polymerase III subunit gamma/tau"/>
    <property type="match status" value="1"/>
</dbReference>
<dbReference type="GO" id="GO:0005524">
    <property type="term" value="F:ATP binding"/>
    <property type="evidence" value="ECO:0007669"/>
    <property type="project" value="UniProtKB-KW"/>
</dbReference>
<comment type="similarity">
    <text evidence="1">Belongs to the DnaX/STICHEL family.</text>
</comment>
<evidence type="ECO:0000256" key="7">
    <source>
        <dbReference type="ARBA" id="ARBA00022741"/>
    </source>
</evidence>
<feature type="domain" description="AAA+ ATPase" evidence="13">
    <location>
        <begin position="37"/>
        <end position="179"/>
    </location>
</feature>
<keyword evidence="4" id="KW-0548">Nucleotidyltransferase</keyword>
<dbReference type="Gene3D" id="1.10.8.60">
    <property type="match status" value="1"/>
</dbReference>
<dbReference type="GO" id="GO:0006261">
    <property type="term" value="P:DNA-templated DNA replication"/>
    <property type="evidence" value="ECO:0007669"/>
    <property type="project" value="TreeGrafter"/>
</dbReference>
<evidence type="ECO:0000256" key="4">
    <source>
        <dbReference type="ARBA" id="ARBA00022695"/>
    </source>
</evidence>
<evidence type="ECO:0000256" key="11">
    <source>
        <dbReference type="ARBA" id="ARBA00049244"/>
    </source>
</evidence>
<dbReference type="Pfam" id="PF13177">
    <property type="entry name" value="DNA_pol3_delta2"/>
    <property type="match status" value="1"/>
</dbReference>
<dbReference type="EMBL" id="FOZC01000012">
    <property type="protein sequence ID" value="SFR83791.1"/>
    <property type="molecule type" value="Genomic_DNA"/>
</dbReference>
<evidence type="ECO:0000256" key="9">
    <source>
        <dbReference type="ARBA" id="ARBA00022840"/>
    </source>
</evidence>
<evidence type="ECO:0000313" key="15">
    <source>
        <dbReference type="Proteomes" id="UP000214760"/>
    </source>
</evidence>
<evidence type="ECO:0000256" key="12">
    <source>
        <dbReference type="SAM" id="Coils"/>
    </source>
</evidence>
<dbReference type="FunFam" id="3.40.50.300:FF:000014">
    <property type="entry name" value="DNA polymerase III subunit gamma/tau"/>
    <property type="match status" value="1"/>
</dbReference>
<protein>
    <recommendedName>
        <fullName evidence="2">DNA-directed DNA polymerase</fullName>
        <ecNumber evidence="2">2.7.7.7</ecNumber>
    </recommendedName>
</protein>
<dbReference type="NCBIfam" id="TIGR02397">
    <property type="entry name" value="dnaX_nterm"/>
    <property type="match status" value="1"/>
</dbReference>
<name>A0A1I6JXX0_9FIRM</name>
<keyword evidence="3" id="KW-0808">Transferase</keyword>
<keyword evidence="12" id="KW-0175">Coiled coil</keyword>
<keyword evidence="9" id="KW-0067">ATP-binding</keyword>
<dbReference type="CDD" id="cd00009">
    <property type="entry name" value="AAA"/>
    <property type="match status" value="1"/>
</dbReference>
<accession>A0A1I6JXX0</accession>
<dbReference type="InterPro" id="IPR003593">
    <property type="entry name" value="AAA+_ATPase"/>
</dbReference>
<evidence type="ECO:0000256" key="2">
    <source>
        <dbReference type="ARBA" id="ARBA00012417"/>
    </source>
</evidence>
<dbReference type="InterPro" id="IPR045085">
    <property type="entry name" value="HLD_clamp_pol_III_gamma_tau"/>
</dbReference>
<dbReference type="InterPro" id="IPR008921">
    <property type="entry name" value="DNA_pol3_clamp-load_cplx_C"/>
</dbReference>
<dbReference type="GO" id="GO:0003677">
    <property type="term" value="F:DNA binding"/>
    <property type="evidence" value="ECO:0007669"/>
    <property type="project" value="InterPro"/>
</dbReference>
<dbReference type="PANTHER" id="PTHR11669:SF0">
    <property type="entry name" value="PROTEIN STICHEL-LIKE 2"/>
    <property type="match status" value="1"/>
</dbReference>
<dbReference type="CDD" id="cd18137">
    <property type="entry name" value="HLD_clamp_pol_III_gamma_tau"/>
    <property type="match status" value="1"/>
</dbReference>
<dbReference type="InterPro" id="IPR027417">
    <property type="entry name" value="P-loop_NTPase"/>
</dbReference>
<keyword evidence="5" id="KW-0235">DNA replication</keyword>
<dbReference type="GO" id="GO:0009360">
    <property type="term" value="C:DNA polymerase III complex"/>
    <property type="evidence" value="ECO:0007669"/>
    <property type="project" value="InterPro"/>
</dbReference>
<sequence>MAYTALYRKWRPSTFDEVRGQEHIVRTLKNQIITDRIGHAYLFCGTRGTGKTSIAKIFAKTVNCEHPKDGNPCGECAMCRAIAEGASLNVIEIDAASNNGVDDVREIRNQVQYPPTDGKYKVFIIDEVHMLSAGAFNALLKTLEEPPEYVIFILATTEVNKIPITILSRCQRYDFRRISIDTIAGHLRELADAEGIDADDKALRYVARVADGSMRDSLSLLDQCAAFHFDEKLTYDNVLDVLGAVDTGVFTRLFDAVVRSDTAECLRTVSEMVAEGRELTQMVTDFLWYMRNVLIIRNASEDDRLEDMVEMSEDNAKVLREQAQHVDEETLMRYIRVLSELSGQMKFATQKRVLVEIALIRLTRPAMENNLDSVLQRLAELEKKMSEIPSGADLAAAAAAAAQQGGTAGPAAGIAAASSAPKEPKKVTLPQAEYEELKLIREEWPMVVGKASGSIRSALRDSFVNPISPGRMEIIVPDQMNAKMLERLDAFQQISDIIAEDYQREIRFTARGDGSVKQEDTVYVSSEDLQAAINFPITEED</sequence>
<dbReference type="RefSeq" id="WP_031473722.1">
    <property type="nucleotide sequence ID" value="NZ_FOZC01000012.1"/>
</dbReference>
<dbReference type="PRINTS" id="PR00300">
    <property type="entry name" value="CLPPROTEASEA"/>
</dbReference>
<dbReference type="SMART" id="SM00382">
    <property type="entry name" value="AAA"/>
    <property type="match status" value="1"/>
</dbReference>
<organism evidence="14 15">
    <name type="scientific">[Clostridium] aminophilum</name>
    <dbReference type="NCBI Taxonomy" id="1526"/>
    <lineage>
        <taxon>Bacteria</taxon>
        <taxon>Bacillati</taxon>
        <taxon>Bacillota</taxon>
        <taxon>Clostridia</taxon>
        <taxon>Lachnospirales</taxon>
        <taxon>Lachnospiraceae</taxon>
    </lineage>
</organism>
<comment type="catalytic activity">
    <reaction evidence="11">
        <text>DNA(n) + a 2'-deoxyribonucleoside 5'-triphosphate = DNA(n+1) + diphosphate</text>
        <dbReference type="Rhea" id="RHEA:22508"/>
        <dbReference type="Rhea" id="RHEA-COMP:17339"/>
        <dbReference type="Rhea" id="RHEA-COMP:17340"/>
        <dbReference type="ChEBI" id="CHEBI:33019"/>
        <dbReference type="ChEBI" id="CHEBI:61560"/>
        <dbReference type="ChEBI" id="CHEBI:173112"/>
        <dbReference type="EC" id="2.7.7.7"/>
    </reaction>
</comment>
<dbReference type="Gene3D" id="3.40.50.300">
    <property type="entry name" value="P-loop containing nucleotide triphosphate hydrolases"/>
    <property type="match status" value="1"/>
</dbReference>
<evidence type="ECO:0000256" key="1">
    <source>
        <dbReference type="ARBA" id="ARBA00006360"/>
    </source>
</evidence>
<dbReference type="Gene3D" id="1.20.272.10">
    <property type="match status" value="1"/>
</dbReference>
<dbReference type="GO" id="GO:0003887">
    <property type="term" value="F:DNA-directed DNA polymerase activity"/>
    <property type="evidence" value="ECO:0007669"/>
    <property type="project" value="UniProtKB-KW"/>
</dbReference>
<dbReference type="InterPro" id="IPR001270">
    <property type="entry name" value="ClpA/B"/>
</dbReference>
<evidence type="ECO:0000256" key="3">
    <source>
        <dbReference type="ARBA" id="ARBA00022679"/>
    </source>
</evidence>
<evidence type="ECO:0000313" key="14">
    <source>
        <dbReference type="EMBL" id="SFR83791.1"/>
    </source>
</evidence>
<evidence type="ECO:0000259" key="13">
    <source>
        <dbReference type="SMART" id="SM00382"/>
    </source>
</evidence>
<keyword evidence="7" id="KW-0547">Nucleotide-binding</keyword>
<dbReference type="Pfam" id="PF22608">
    <property type="entry name" value="DNAX_ATPase_lid"/>
    <property type="match status" value="1"/>
</dbReference>
<keyword evidence="10" id="KW-0239">DNA-directed DNA polymerase</keyword>
<dbReference type="InterPro" id="IPR050238">
    <property type="entry name" value="DNA_Rep/Repair_Clamp_Loader"/>
</dbReference>
<dbReference type="EC" id="2.7.7.7" evidence="2"/>
<dbReference type="InterPro" id="IPR012763">
    <property type="entry name" value="DNA_pol_III_sug/sutau_N"/>
</dbReference>